<dbReference type="AlphaFoldDB" id="A0A2A6CI00"/>
<dbReference type="EnsemblMetazoa" id="PPA38008.1">
    <property type="protein sequence ID" value="PPA38008.1"/>
    <property type="gene ID" value="WBGene00276377"/>
</dbReference>
<sequence>MGPVQSPLWKLTGLWPKYVFLQEQIGGAIGSFLNNTGGGMIDGEKWRRGEATGEEIEPMPPFPISFIPIISHHLLPVLCNYRLINFYISCRLVRVHSRYLRYSKRGRFSSPPP</sequence>
<evidence type="ECO:0000313" key="1">
    <source>
        <dbReference type="EnsemblMetazoa" id="PPA38008.1"/>
    </source>
</evidence>
<gene>
    <name evidence="1" type="primary">WBGene00276377</name>
</gene>
<name>A0A2A6CI00_PRIPA</name>
<organism evidence="1 2">
    <name type="scientific">Pristionchus pacificus</name>
    <name type="common">Parasitic nematode worm</name>
    <dbReference type="NCBI Taxonomy" id="54126"/>
    <lineage>
        <taxon>Eukaryota</taxon>
        <taxon>Metazoa</taxon>
        <taxon>Ecdysozoa</taxon>
        <taxon>Nematoda</taxon>
        <taxon>Chromadorea</taxon>
        <taxon>Rhabditida</taxon>
        <taxon>Rhabditina</taxon>
        <taxon>Diplogasteromorpha</taxon>
        <taxon>Diplogasteroidea</taxon>
        <taxon>Neodiplogasteridae</taxon>
        <taxon>Pristionchus</taxon>
    </lineage>
</organism>
<protein>
    <submittedName>
        <fullName evidence="1">Uncharacterized protein</fullName>
    </submittedName>
</protein>
<accession>A0A8R1UQL5</accession>
<dbReference type="Proteomes" id="UP000005239">
    <property type="component" value="Unassembled WGS sequence"/>
</dbReference>
<keyword evidence="2" id="KW-1185">Reference proteome</keyword>
<reference evidence="1" key="2">
    <citation type="submission" date="2022-06" db="UniProtKB">
        <authorList>
            <consortium name="EnsemblMetazoa"/>
        </authorList>
    </citation>
    <scope>IDENTIFICATION</scope>
    <source>
        <strain evidence="1">PS312</strain>
    </source>
</reference>
<evidence type="ECO:0000313" key="2">
    <source>
        <dbReference type="Proteomes" id="UP000005239"/>
    </source>
</evidence>
<accession>A0A2A6CI00</accession>
<proteinExistence type="predicted"/>
<reference evidence="2" key="1">
    <citation type="journal article" date="2008" name="Nat. Genet.">
        <title>The Pristionchus pacificus genome provides a unique perspective on nematode lifestyle and parasitism.</title>
        <authorList>
            <person name="Dieterich C."/>
            <person name="Clifton S.W."/>
            <person name="Schuster L.N."/>
            <person name="Chinwalla A."/>
            <person name="Delehaunty K."/>
            <person name="Dinkelacker I."/>
            <person name="Fulton L."/>
            <person name="Fulton R."/>
            <person name="Godfrey J."/>
            <person name="Minx P."/>
            <person name="Mitreva M."/>
            <person name="Roeseler W."/>
            <person name="Tian H."/>
            <person name="Witte H."/>
            <person name="Yang S.P."/>
            <person name="Wilson R.K."/>
            <person name="Sommer R.J."/>
        </authorList>
    </citation>
    <scope>NUCLEOTIDE SEQUENCE [LARGE SCALE GENOMIC DNA]</scope>
    <source>
        <strain evidence="2">PS312</strain>
    </source>
</reference>